<gene>
    <name evidence="1" type="ORF">ILEXP_LOCUS30824</name>
</gene>
<name>A0ABC8SXR6_9AQUA</name>
<dbReference type="AlphaFoldDB" id="A0ABC8SXR6"/>
<sequence>TSKNEVDEVGTSATMVVEDLEETFPTCVEDVESFEDILDIYDQLYEQFLKQQRRVLVLSNSVNTSEEDRKTLHVNFVKSKAHFFSHEEEKNSL</sequence>
<dbReference type="EMBL" id="CAUOFW020003780">
    <property type="protein sequence ID" value="CAK9161992.1"/>
    <property type="molecule type" value="Genomic_DNA"/>
</dbReference>
<keyword evidence="2" id="KW-1185">Reference proteome</keyword>
<reference evidence="1 2" key="1">
    <citation type="submission" date="2024-02" db="EMBL/GenBank/DDBJ databases">
        <authorList>
            <person name="Vignale AGUSTIN F."/>
            <person name="Sosa J E."/>
            <person name="Modenutti C."/>
        </authorList>
    </citation>
    <scope>NUCLEOTIDE SEQUENCE [LARGE SCALE GENOMIC DNA]</scope>
</reference>
<evidence type="ECO:0000313" key="2">
    <source>
        <dbReference type="Proteomes" id="UP001642360"/>
    </source>
</evidence>
<feature type="non-terminal residue" evidence="1">
    <location>
        <position position="1"/>
    </location>
</feature>
<accession>A0ABC8SXR6</accession>
<organism evidence="1 2">
    <name type="scientific">Ilex paraguariensis</name>
    <name type="common">yerba mate</name>
    <dbReference type="NCBI Taxonomy" id="185542"/>
    <lineage>
        <taxon>Eukaryota</taxon>
        <taxon>Viridiplantae</taxon>
        <taxon>Streptophyta</taxon>
        <taxon>Embryophyta</taxon>
        <taxon>Tracheophyta</taxon>
        <taxon>Spermatophyta</taxon>
        <taxon>Magnoliopsida</taxon>
        <taxon>eudicotyledons</taxon>
        <taxon>Gunneridae</taxon>
        <taxon>Pentapetalae</taxon>
        <taxon>asterids</taxon>
        <taxon>campanulids</taxon>
        <taxon>Aquifoliales</taxon>
        <taxon>Aquifoliaceae</taxon>
        <taxon>Ilex</taxon>
    </lineage>
</organism>
<evidence type="ECO:0000313" key="1">
    <source>
        <dbReference type="EMBL" id="CAK9161992.1"/>
    </source>
</evidence>
<proteinExistence type="predicted"/>
<dbReference type="Proteomes" id="UP001642360">
    <property type="component" value="Unassembled WGS sequence"/>
</dbReference>
<protein>
    <submittedName>
        <fullName evidence="1">Uncharacterized protein</fullName>
    </submittedName>
</protein>
<comment type="caution">
    <text evidence="1">The sequence shown here is derived from an EMBL/GenBank/DDBJ whole genome shotgun (WGS) entry which is preliminary data.</text>
</comment>